<dbReference type="EMBL" id="CATOUU010000380">
    <property type="protein sequence ID" value="CAI9927325.1"/>
    <property type="molecule type" value="Genomic_DNA"/>
</dbReference>
<feature type="active site" description="Glycyl thioester intermediate" evidence="3">
    <location>
        <position position="100"/>
    </location>
</feature>
<keyword evidence="2 4" id="KW-0833">Ubl conjugation pathway</keyword>
<dbReference type="PANTHER" id="PTHR24067">
    <property type="entry name" value="UBIQUITIN-CONJUGATING ENZYME E2"/>
    <property type="match status" value="1"/>
</dbReference>
<dbReference type="GO" id="GO:0016740">
    <property type="term" value="F:transferase activity"/>
    <property type="evidence" value="ECO:0007669"/>
    <property type="project" value="UniProtKB-KW"/>
</dbReference>
<reference evidence="7 8" key="2">
    <citation type="submission" date="2024-07" db="EMBL/GenBank/DDBJ databases">
        <authorList>
            <person name="Akdeniz Z."/>
        </authorList>
    </citation>
    <scope>NUCLEOTIDE SEQUENCE [LARGE SCALE GENOMIC DNA]</scope>
</reference>
<gene>
    <name evidence="6" type="ORF">HINF_LOCUS14970</name>
    <name evidence="7" type="ORF">HINF_LOCUS1882</name>
</gene>
<dbReference type="CDD" id="cd23798">
    <property type="entry name" value="UBCc_UBE2I"/>
    <property type="match status" value="1"/>
</dbReference>
<comment type="similarity">
    <text evidence="4">Belongs to the ubiquitin-conjugating enzyme family.</text>
</comment>
<keyword evidence="4" id="KW-0067">ATP-binding</keyword>
<dbReference type="PROSITE" id="PS50127">
    <property type="entry name" value="UBC_2"/>
    <property type="match status" value="1"/>
</dbReference>
<dbReference type="PROSITE" id="PS00183">
    <property type="entry name" value="UBC_1"/>
    <property type="match status" value="1"/>
</dbReference>
<dbReference type="Proteomes" id="UP001642409">
    <property type="component" value="Unassembled WGS sequence"/>
</dbReference>
<sequence length="198" mass="22670">MNQINALDRLKNERKLLKQDLPPGFTAKPVPLKVGSEVSKTELNYFVWICGIPGKEKTLWEGSTLTLYLFFPPNYPRDPPKCQFEQMLPHPNIYPSGSVCLSLINPQQGWKPQITIKDVLVGIQMLLNEPNLDSPAQQEAFDTLKRNRKLYEDNIVQFCKQHRTETFNDRLMTVIKSGTYRTEPKGAPKVVQQTVVDV</sequence>
<dbReference type="GO" id="GO:0005524">
    <property type="term" value="F:ATP binding"/>
    <property type="evidence" value="ECO:0007669"/>
    <property type="project" value="UniProtKB-UniRule"/>
</dbReference>
<name>A0AA86TT27_9EUKA</name>
<keyword evidence="1" id="KW-0808">Transferase</keyword>
<evidence type="ECO:0000256" key="2">
    <source>
        <dbReference type="ARBA" id="ARBA00022786"/>
    </source>
</evidence>
<evidence type="ECO:0000313" key="7">
    <source>
        <dbReference type="EMBL" id="CAL5972392.1"/>
    </source>
</evidence>
<dbReference type="Pfam" id="PF00179">
    <property type="entry name" value="UQ_con"/>
    <property type="match status" value="1"/>
</dbReference>
<evidence type="ECO:0000313" key="8">
    <source>
        <dbReference type="Proteomes" id="UP001642409"/>
    </source>
</evidence>
<dbReference type="InterPro" id="IPR023313">
    <property type="entry name" value="UBQ-conjugating_AS"/>
</dbReference>
<evidence type="ECO:0000256" key="3">
    <source>
        <dbReference type="PROSITE-ProRule" id="PRU10133"/>
    </source>
</evidence>
<accession>A0AA86TT27</accession>
<evidence type="ECO:0000259" key="5">
    <source>
        <dbReference type="PROSITE" id="PS50127"/>
    </source>
</evidence>
<comment type="caution">
    <text evidence="6">The sequence shown here is derived from an EMBL/GenBank/DDBJ whole genome shotgun (WGS) entry which is preliminary data.</text>
</comment>
<keyword evidence="8" id="KW-1185">Reference proteome</keyword>
<dbReference type="InterPro" id="IPR050113">
    <property type="entry name" value="Ub_conjugating_enzyme"/>
</dbReference>
<keyword evidence="4" id="KW-0547">Nucleotide-binding</keyword>
<dbReference type="SUPFAM" id="SSF54495">
    <property type="entry name" value="UBC-like"/>
    <property type="match status" value="1"/>
</dbReference>
<dbReference type="InterPro" id="IPR000608">
    <property type="entry name" value="UBC"/>
</dbReference>
<evidence type="ECO:0000256" key="1">
    <source>
        <dbReference type="ARBA" id="ARBA00022679"/>
    </source>
</evidence>
<evidence type="ECO:0000256" key="4">
    <source>
        <dbReference type="RuleBase" id="RU362109"/>
    </source>
</evidence>
<reference evidence="6" key="1">
    <citation type="submission" date="2023-06" db="EMBL/GenBank/DDBJ databases">
        <authorList>
            <person name="Kurt Z."/>
        </authorList>
    </citation>
    <scope>NUCLEOTIDE SEQUENCE</scope>
</reference>
<dbReference type="EMBL" id="CAXDID020000003">
    <property type="protein sequence ID" value="CAL5972392.1"/>
    <property type="molecule type" value="Genomic_DNA"/>
</dbReference>
<proteinExistence type="inferred from homology"/>
<dbReference type="Gene3D" id="3.10.110.10">
    <property type="entry name" value="Ubiquitin Conjugating Enzyme"/>
    <property type="match status" value="1"/>
</dbReference>
<organism evidence="6">
    <name type="scientific">Hexamita inflata</name>
    <dbReference type="NCBI Taxonomy" id="28002"/>
    <lineage>
        <taxon>Eukaryota</taxon>
        <taxon>Metamonada</taxon>
        <taxon>Diplomonadida</taxon>
        <taxon>Hexamitidae</taxon>
        <taxon>Hexamitinae</taxon>
        <taxon>Hexamita</taxon>
    </lineage>
</organism>
<dbReference type="InterPro" id="IPR016135">
    <property type="entry name" value="UBQ-conjugating_enzyme/RWD"/>
</dbReference>
<protein>
    <submittedName>
        <fullName evidence="6">Ubiquitin-conjugating enzyme</fullName>
    </submittedName>
    <submittedName>
        <fullName evidence="7">Ubiquitin-conjugating_enzyme</fullName>
    </submittedName>
</protein>
<evidence type="ECO:0000313" key="6">
    <source>
        <dbReference type="EMBL" id="CAI9927325.1"/>
    </source>
</evidence>
<dbReference type="AlphaFoldDB" id="A0AA86TT27"/>
<dbReference type="SMART" id="SM00212">
    <property type="entry name" value="UBCc"/>
    <property type="match status" value="1"/>
</dbReference>
<feature type="domain" description="UBC core" evidence="5">
    <location>
        <begin position="5"/>
        <end position="164"/>
    </location>
</feature>